<dbReference type="Pfam" id="PF16113">
    <property type="entry name" value="ECH_2"/>
    <property type="match status" value="1"/>
</dbReference>
<dbReference type="Proteomes" id="UP000623129">
    <property type="component" value="Unassembled WGS sequence"/>
</dbReference>
<dbReference type="Gene3D" id="3.90.226.10">
    <property type="entry name" value="2-enoyl-CoA Hydratase, Chain A, domain 1"/>
    <property type="match status" value="1"/>
</dbReference>
<protein>
    <recommendedName>
        <fullName evidence="2">3-hydroxyisobutyryl-CoA hydrolase</fullName>
        <shortName evidence="2">HIB-CoA hydrolase</shortName>
        <shortName evidence="2">HIBYL-CoA-H</shortName>
        <ecNumber evidence="2">3.1.2.4</ecNumber>
    </recommendedName>
    <alternativeName>
        <fullName evidence="2">3-hydroxyisobutyryl-coenzyme A hydrolase</fullName>
    </alternativeName>
</protein>
<reference evidence="4" key="1">
    <citation type="submission" date="2020-01" db="EMBL/GenBank/DDBJ databases">
        <title>Genome sequence of Kobresia littledalei, the first chromosome-level genome in the family Cyperaceae.</title>
        <authorList>
            <person name="Qu G."/>
        </authorList>
    </citation>
    <scope>NUCLEOTIDE SEQUENCE</scope>
    <source>
        <strain evidence="4">C.B.Clarke</strain>
        <tissue evidence="4">Leaf</tissue>
    </source>
</reference>
<comment type="function">
    <text evidence="2">Hydrolyzes 3-hydroxyisobutyryl-CoA (HIBYL-CoA), a saline catabolite. Has high activity toward isobutyryl-CoA. Could be an isobutyryl-CoA dehydrogenase that functions in valine catabolism.</text>
</comment>
<evidence type="ECO:0000313" key="5">
    <source>
        <dbReference type="Proteomes" id="UP000623129"/>
    </source>
</evidence>
<evidence type="ECO:0000256" key="1">
    <source>
        <dbReference type="ARBA" id="ARBA00022801"/>
    </source>
</evidence>
<comment type="similarity">
    <text evidence="2">Belongs to the enoyl-CoA hydratase/isomerase family.</text>
</comment>
<evidence type="ECO:0000259" key="3">
    <source>
        <dbReference type="Pfam" id="PF16113"/>
    </source>
</evidence>
<dbReference type="AlphaFoldDB" id="A0A833QJK5"/>
<dbReference type="GO" id="GO:0006574">
    <property type="term" value="P:L-valine catabolic process"/>
    <property type="evidence" value="ECO:0007669"/>
    <property type="project" value="UniProtKB-UniRule"/>
</dbReference>
<accession>A0A833QJK5</accession>
<dbReference type="InterPro" id="IPR032259">
    <property type="entry name" value="HIBYL-CoA-H"/>
</dbReference>
<dbReference type="GO" id="GO:0003860">
    <property type="term" value="F:3-hydroxyisobutyryl-CoA hydrolase activity"/>
    <property type="evidence" value="ECO:0007669"/>
    <property type="project" value="UniProtKB-UniRule"/>
</dbReference>
<proteinExistence type="inferred from homology"/>
<dbReference type="InterPro" id="IPR045004">
    <property type="entry name" value="ECH_dom"/>
</dbReference>
<evidence type="ECO:0000313" key="4">
    <source>
        <dbReference type="EMBL" id="KAF3320254.1"/>
    </source>
</evidence>
<comment type="pathway">
    <text evidence="2">Amino-acid degradation; L-valine degradation.</text>
</comment>
<keyword evidence="1 2" id="KW-0378">Hydrolase</keyword>
<organism evidence="4 5">
    <name type="scientific">Carex littledalei</name>
    <dbReference type="NCBI Taxonomy" id="544730"/>
    <lineage>
        <taxon>Eukaryota</taxon>
        <taxon>Viridiplantae</taxon>
        <taxon>Streptophyta</taxon>
        <taxon>Embryophyta</taxon>
        <taxon>Tracheophyta</taxon>
        <taxon>Spermatophyta</taxon>
        <taxon>Magnoliopsida</taxon>
        <taxon>Liliopsida</taxon>
        <taxon>Poales</taxon>
        <taxon>Cyperaceae</taxon>
        <taxon>Cyperoideae</taxon>
        <taxon>Cariceae</taxon>
        <taxon>Carex</taxon>
        <taxon>Carex subgen. Euthyceras</taxon>
    </lineage>
</organism>
<dbReference type="PANTHER" id="PTHR43176">
    <property type="entry name" value="3-HYDROXYISOBUTYRYL-COA HYDROLASE-RELATED"/>
    <property type="match status" value="1"/>
</dbReference>
<comment type="catalytic activity">
    <reaction evidence="2">
        <text>3-hydroxy-2-methylpropanoyl-CoA + H2O = 3-hydroxy-2-methylpropanoate + CoA + H(+)</text>
        <dbReference type="Rhea" id="RHEA:20888"/>
        <dbReference type="ChEBI" id="CHEBI:11805"/>
        <dbReference type="ChEBI" id="CHEBI:15377"/>
        <dbReference type="ChEBI" id="CHEBI:15378"/>
        <dbReference type="ChEBI" id="CHEBI:57287"/>
        <dbReference type="ChEBI" id="CHEBI:57340"/>
        <dbReference type="EC" id="3.1.2.4"/>
    </reaction>
</comment>
<evidence type="ECO:0000256" key="2">
    <source>
        <dbReference type="RuleBase" id="RU369070"/>
    </source>
</evidence>
<name>A0A833QJK5_9POAL</name>
<feature type="domain" description="Enoyl-CoA hydratase/isomerase" evidence="3">
    <location>
        <begin position="17"/>
        <end position="135"/>
    </location>
</feature>
<gene>
    <name evidence="4" type="ORF">FCM35_KLT22145</name>
</gene>
<dbReference type="EC" id="3.1.2.4" evidence="2"/>
<keyword evidence="5" id="KW-1185">Reference proteome</keyword>
<dbReference type="OrthoDB" id="16820at2759"/>
<comment type="caution">
    <text evidence="4">The sequence shown here is derived from an EMBL/GenBank/DDBJ whole genome shotgun (WGS) entry which is preliminary data.</text>
</comment>
<sequence length="164" mass="18890">MAESYNWRVAYKLESYISKSDTIEKCFSKRSVEEIIASLEQELSVDPKEWIVSAIKAMKTASPTNLKIFLKSIRQGRNQTYKECIQREYIMFSHAMRRTVTNDGVAAKLIDKTGSPKWDPSTLAQVTNEMVNKCFQEIEDEDWPCLNLPSKKKFISTTLLPARL</sequence>
<dbReference type="PANTHER" id="PTHR43176:SF6">
    <property type="entry name" value="3-HYDROXYISOBUTYRYL-COA HYDROLASE"/>
    <property type="match status" value="1"/>
</dbReference>
<dbReference type="EMBL" id="SWLB01000087">
    <property type="protein sequence ID" value="KAF3320254.1"/>
    <property type="molecule type" value="Genomic_DNA"/>
</dbReference>